<dbReference type="Pfam" id="PF06985">
    <property type="entry name" value="HET"/>
    <property type="match status" value="1"/>
</dbReference>
<dbReference type="PANTHER" id="PTHR24148">
    <property type="entry name" value="ANKYRIN REPEAT DOMAIN-CONTAINING PROTEIN 39 HOMOLOG-RELATED"/>
    <property type="match status" value="1"/>
</dbReference>
<dbReference type="InterPro" id="IPR052895">
    <property type="entry name" value="HetReg/Transcr_Mod"/>
</dbReference>
<feature type="domain" description="Heterokaryon incompatibility" evidence="1">
    <location>
        <begin position="88"/>
        <end position="237"/>
    </location>
</feature>
<dbReference type="EMBL" id="KN847567">
    <property type="protein sequence ID" value="KIW00096.1"/>
    <property type="molecule type" value="Genomic_DNA"/>
</dbReference>
<dbReference type="InterPro" id="IPR010730">
    <property type="entry name" value="HET"/>
</dbReference>
<proteinExistence type="predicted"/>
<dbReference type="STRING" id="253628.A0A0D1XCZ2"/>
<dbReference type="VEuPathDB" id="FungiDB:PV09_08282"/>
<organism evidence="2 3">
    <name type="scientific">Verruconis gallopava</name>
    <dbReference type="NCBI Taxonomy" id="253628"/>
    <lineage>
        <taxon>Eukaryota</taxon>
        <taxon>Fungi</taxon>
        <taxon>Dikarya</taxon>
        <taxon>Ascomycota</taxon>
        <taxon>Pezizomycotina</taxon>
        <taxon>Dothideomycetes</taxon>
        <taxon>Pleosporomycetidae</taxon>
        <taxon>Venturiales</taxon>
        <taxon>Sympoventuriaceae</taxon>
        <taxon>Verruconis</taxon>
    </lineage>
</organism>
<keyword evidence="3" id="KW-1185">Reference proteome</keyword>
<dbReference type="InParanoid" id="A0A0D1XCZ2"/>
<dbReference type="OrthoDB" id="194358at2759"/>
<gene>
    <name evidence="2" type="ORF">PV09_08282</name>
</gene>
<dbReference type="AlphaFoldDB" id="A0A0D1XCZ2"/>
<dbReference type="HOGENOM" id="CLU_004184_3_2_1"/>
<evidence type="ECO:0000313" key="3">
    <source>
        <dbReference type="Proteomes" id="UP000053259"/>
    </source>
</evidence>
<dbReference type="RefSeq" id="XP_016209965.1">
    <property type="nucleotide sequence ID" value="XM_016362148.1"/>
</dbReference>
<protein>
    <recommendedName>
        <fullName evidence="1">Heterokaryon incompatibility domain-containing protein</fullName>
    </recommendedName>
</protein>
<evidence type="ECO:0000313" key="2">
    <source>
        <dbReference type="EMBL" id="KIW00096.1"/>
    </source>
</evidence>
<name>A0A0D1XCZ2_9PEZI</name>
<sequence length="405" mass="47090">MPIFVHRNTTSNSGWDHFLDQLYSDPMPSSASQGTDRIPFDLNMPSGPYRTLSDNSRSIRLASFSTTPDGDIICVFKQFSDLNNCPPFIALSHTWGPEQPAKYINLGGYCFEVRNNLYSFLKNISLASRLWAQQASYESGSRNSSRKLMYDVERWKWWWIDAICIDQTSTKEKNHQVGIMSQIYSKASFVLVWLTPDNTSTSSWAERRSMTDRCEELETTQRILSNEYWTRVWIIQEFILAQDLLLCCGNTVVTWKDFRQHVAAHARELEFNDRTLTYLMEQRYFKENDRIERRLPVLLRKFSSFHCTDLRDRVFGLLGLADSTVRADYRLSCQEVLALVVSTYKKDYDLNVTNNFEPLARALGLGAKEAYKVYFRIFGKYGMPKLFARNNTWLGERHLLDSSSV</sequence>
<dbReference type="GeneID" id="27316255"/>
<dbReference type="PANTHER" id="PTHR24148:SF73">
    <property type="entry name" value="HET DOMAIN PROTEIN (AFU_ORTHOLOGUE AFUA_8G01020)"/>
    <property type="match status" value="1"/>
</dbReference>
<reference evidence="2 3" key="1">
    <citation type="submission" date="2015-01" db="EMBL/GenBank/DDBJ databases">
        <title>The Genome Sequence of Ochroconis gallopava CBS43764.</title>
        <authorList>
            <consortium name="The Broad Institute Genomics Platform"/>
            <person name="Cuomo C."/>
            <person name="de Hoog S."/>
            <person name="Gorbushina A."/>
            <person name="Stielow B."/>
            <person name="Teixiera M."/>
            <person name="Abouelleil A."/>
            <person name="Chapman S.B."/>
            <person name="Priest M."/>
            <person name="Young S.K."/>
            <person name="Wortman J."/>
            <person name="Nusbaum C."/>
            <person name="Birren B."/>
        </authorList>
    </citation>
    <scope>NUCLEOTIDE SEQUENCE [LARGE SCALE GENOMIC DNA]</scope>
    <source>
        <strain evidence="2 3">CBS 43764</strain>
    </source>
</reference>
<dbReference type="Proteomes" id="UP000053259">
    <property type="component" value="Unassembled WGS sequence"/>
</dbReference>
<evidence type="ECO:0000259" key="1">
    <source>
        <dbReference type="Pfam" id="PF06985"/>
    </source>
</evidence>
<accession>A0A0D1XCZ2</accession>